<comment type="caution">
    <text evidence="1">The sequence shown here is derived from an EMBL/GenBank/DDBJ whole genome shotgun (WGS) entry which is preliminary data.</text>
</comment>
<dbReference type="Proteomes" id="UP000675880">
    <property type="component" value="Unassembled WGS sequence"/>
</dbReference>
<dbReference type="EMBL" id="CAJNBJ010000002">
    <property type="protein sequence ID" value="CAE6732340.1"/>
    <property type="molecule type" value="Genomic_DNA"/>
</dbReference>
<evidence type="ECO:0000313" key="1">
    <source>
        <dbReference type="EMBL" id="CAE6732340.1"/>
    </source>
</evidence>
<name>A0ABM8R4D8_9BACT</name>
<proteinExistence type="predicted"/>
<accession>A0ABM8R4D8</accession>
<sequence>MVVCKAVVPVLAQHNVVKHGDAQQLAPIFKSPSQSTVFWARTRIAARMVVGQDDGTRVHEDEWLEDFAGMDDAEGNRSDADGVDADDGMLRVKAYDQEMLAIESIEDRYKQPVRVVGIHDLDG</sequence>
<keyword evidence="2" id="KW-1185">Reference proteome</keyword>
<organism evidence="1 2">
    <name type="scientific">Nitrospira defluvii</name>
    <dbReference type="NCBI Taxonomy" id="330214"/>
    <lineage>
        <taxon>Bacteria</taxon>
        <taxon>Pseudomonadati</taxon>
        <taxon>Nitrospirota</taxon>
        <taxon>Nitrospiria</taxon>
        <taxon>Nitrospirales</taxon>
        <taxon>Nitrospiraceae</taxon>
        <taxon>Nitrospira</taxon>
    </lineage>
</organism>
<protein>
    <submittedName>
        <fullName evidence="1">Uncharacterized protein</fullName>
    </submittedName>
</protein>
<evidence type="ECO:0000313" key="2">
    <source>
        <dbReference type="Proteomes" id="UP000675880"/>
    </source>
</evidence>
<reference evidence="1 2" key="1">
    <citation type="submission" date="2021-02" db="EMBL/GenBank/DDBJ databases">
        <authorList>
            <person name="Han P."/>
        </authorList>
    </citation>
    <scope>NUCLEOTIDE SEQUENCE [LARGE SCALE GENOMIC DNA]</scope>
    <source>
        <strain evidence="1">Candidatus Nitrospira sp. ZN2</strain>
    </source>
</reference>
<gene>
    <name evidence="1" type="ORF">NSPZN2_100421</name>
</gene>